<keyword evidence="1" id="KW-1185">Reference proteome</keyword>
<name>A0A914DNB7_9BILA</name>
<dbReference type="WBParaSite" id="ACRNAN_scaffold3062.g27498.t1">
    <property type="protein sequence ID" value="ACRNAN_scaffold3062.g27498.t1"/>
    <property type="gene ID" value="ACRNAN_scaffold3062.g27498"/>
</dbReference>
<sequence length="23" mass="2545">MANMIRLNGLLQTITMSVVVENP</sequence>
<evidence type="ECO:0000313" key="2">
    <source>
        <dbReference type="WBParaSite" id="ACRNAN_scaffold3062.g27498.t1"/>
    </source>
</evidence>
<organism evidence="1 2">
    <name type="scientific">Acrobeloides nanus</name>
    <dbReference type="NCBI Taxonomy" id="290746"/>
    <lineage>
        <taxon>Eukaryota</taxon>
        <taxon>Metazoa</taxon>
        <taxon>Ecdysozoa</taxon>
        <taxon>Nematoda</taxon>
        <taxon>Chromadorea</taxon>
        <taxon>Rhabditida</taxon>
        <taxon>Tylenchina</taxon>
        <taxon>Cephalobomorpha</taxon>
        <taxon>Cephaloboidea</taxon>
        <taxon>Cephalobidae</taxon>
        <taxon>Acrobeloides</taxon>
    </lineage>
</organism>
<dbReference type="Proteomes" id="UP000887540">
    <property type="component" value="Unplaced"/>
</dbReference>
<proteinExistence type="predicted"/>
<protein>
    <submittedName>
        <fullName evidence="2">Uncharacterized protein</fullName>
    </submittedName>
</protein>
<evidence type="ECO:0000313" key="1">
    <source>
        <dbReference type="Proteomes" id="UP000887540"/>
    </source>
</evidence>
<reference evidence="2" key="1">
    <citation type="submission" date="2022-11" db="UniProtKB">
        <authorList>
            <consortium name="WormBaseParasite"/>
        </authorList>
    </citation>
    <scope>IDENTIFICATION</scope>
</reference>
<dbReference type="AlphaFoldDB" id="A0A914DNB7"/>
<accession>A0A914DNB7</accession>